<evidence type="ECO:0000313" key="6">
    <source>
        <dbReference type="Proteomes" id="UP001320691"/>
    </source>
</evidence>
<protein>
    <recommendedName>
        <fullName evidence="2">diguanylate cyclase</fullName>
        <ecNumber evidence="2">2.7.7.65</ecNumber>
    </recommendedName>
</protein>
<dbReference type="Pfam" id="PF05226">
    <property type="entry name" value="CHASE2"/>
    <property type="match status" value="1"/>
</dbReference>
<dbReference type="NCBIfam" id="TIGR00254">
    <property type="entry name" value="GGDEF"/>
    <property type="match status" value="1"/>
</dbReference>
<evidence type="ECO:0000256" key="1">
    <source>
        <dbReference type="ARBA" id="ARBA00001946"/>
    </source>
</evidence>
<dbReference type="PROSITE" id="PS50887">
    <property type="entry name" value="GGDEF"/>
    <property type="match status" value="1"/>
</dbReference>
<evidence type="ECO:0000259" key="4">
    <source>
        <dbReference type="PROSITE" id="PS50887"/>
    </source>
</evidence>
<dbReference type="InterPro" id="IPR043128">
    <property type="entry name" value="Rev_trsase/Diguanyl_cyclase"/>
</dbReference>
<dbReference type="InterPro" id="IPR007890">
    <property type="entry name" value="CHASE2"/>
</dbReference>
<feature type="transmembrane region" description="Helical" evidence="3">
    <location>
        <begin position="349"/>
        <end position="369"/>
    </location>
</feature>
<dbReference type="FunFam" id="3.30.70.270:FF:000001">
    <property type="entry name" value="Diguanylate cyclase domain protein"/>
    <property type="match status" value="1"/>
</dbReference>
<dbReference type="Pfam" id="PF00990">
    <property type="entry name" value="GGDEF"/>
    <property type="match status" value="1"/>
</dbReference>
<dbReference type="GO" id="GO:1902201">
    <property type="term" value="P:negative regulation of bacterial-type flagellum-dependent cell motility"/>
    <property type="evidence" value="ECO:0007669"/>
    <property type="project" value="TreeGrafter"/>
</dbReference>
<dbReference type="SMART" id="SM01080">
    <property type="entry name" value="CHASE2"/>
    <property type="match status" value="1"/>
</dbReference>
<gene>
    <name evidence="5" type="ORF">M2412_000797</name>
</gene>
<dbReference type="PANTHER" id="PTHR45138">
    <property type="entry name" value="REGULATORY COMPONENTS OF SENSORY TRANSDUCTION SYSTEM"/>
    <property type="match status" value="1"/>
</dbReference>
<feature type="transmembrane region" description="Helical" evidence="3">
    <location>
        <begin position="324"/>
        <end position="343"/>
    </location>
</feature>
<organism evidence="5 6">
    <name type="scientific">Stenotrophomonas rhizophila</name>
    <dbReference type="NCBI Taxonomy" id="216778"/>
    <lineage>
        <taxon>Bacteria</taxon>
        <taxon>Pseudomonadati</taxon>
        <taxon>Pseudomonadota</taxon>
        <taxon>Gammaproteobacteria</taxon>
        <taxon>Lysobacterales</taxon>
        <taxon>Lysobacteraceae</taxon>
        <taxon>Stenotrophomonas</taxon>
    </lineage>
</organism>
<dbReference type="GO" id="GO:0043709">
    <property type="term" value="P:cell adhesion involved in single-species biofilm formation"/>
    <property type="evidence" value="ECO:0007669"/>
    <property type="project" value="TreeGrafter"/>
</dbReference>
<evidence type="ECO:0000313" key="5">
    <source>
        <dbReference type="EMBL" id="MCS4278836.1"/>
    </source>
</evidence>
<keyword evidence="3" id="KW-0812">Transmembrane</keyword>
<name>A0AAW5PFU5_9GAMM</name>
<sequence>MAAVVTPLHLPWPHRVLLAALVGASAVAASHWQWFWKQDEAVYDAYVGGWEYTPDARLLIVAIDDNSLQQLGQWPWPRGTHARLLDRLTDARAERVVLDLVLSEADRQDSSQDAELAAAIRRNGHVVLPVVAAPASGPRMAEELLPIPLIAANAASLGHTDIEVDSDGVARGLFLTAGIGSPHWPALGLALANPPGPLPGLRDDRPGLDSPYQWRRDHYVRVRYAGPPERFPQVSYVDVLQGEVDPDVLRGRLILVGMTASGIAPRLLTPTTRERWMSGSEYQANVASMLLDDKVIAPLPPAWQSALTGVLVALCCLLLTLPRAWLSGMLALPSTLLLSFVVLRAGNLWFAPAAALTGMLAVILAWALWRVSAWRRQANSDALTGLGNRLRFEQTLQAEHDAGRRSGRPLTLVLIDVDHFKRHNDEFGHQAGDNVLRRIAQELHAHARRPRDMAARFGGDEFALILPDTTPEGALQVVQDLVARAQALEIPAGRGATTHITVTVGVFTRVPTANTEPRHFFEGADAALYQAKAAGRNGYAVDDGGPG</sequence>
<dbReference type="GO" id="GO:0005886">
    <property type="term" value="C:plasma membrane"/>
    <property type="evidence" value="ECO:0007669"/>
    <property type="project" value="TreeGrafter"/>
</dbReference>
<comment type="cofactor">
    <cofactor evidence="1">
        <name>Mg(2+)</name>
        <dbReference type="ChEBI" id="CHEBI:18420"/>
    </cofactor>
</comment>
<evidence type="ECO:0000256" key="2">
    <source>
        <dbReference type="ARBA" id="ARBA00012528"/>
    </source>
</evidence>
<dbReference type="AlphaFoldDB" id="A0AAW5PFU5"/>
<reference evidence="5" key="1">
    <citation type="submission" date="2022-08" db="EMBL/GenBank/DDBJ databases">
        <title>Genomic analyses of the natural microbiome of Caenorhabditis elegans.</title>
        <authorList>
            <person name="Samuel B."/>
        </authorList>
    </citation>
    <scope>NUCLEOTIDE SEQUENCE</scope>
    <source>
        <strain evidence="5">BIGb0277</strain>
    </source>
</reference>
<comment type="caution">
    <text evidence="5">The sequence shown here is derived from an EMBL/GenBank/DDBJ whole genome shotgun (WGS) entry which is preliminary data.</text>
</comment>
<keyword evidence="3" id="KW-0472">Membrane</keyword>
<dbReference type="CDD" id="cd01949">
    <property type="entry name" value="GGDEF"/>
    <property type="match status" value="1"/>
</dbReference>
<dbReference type="GO" id="GO:0052621">
    <property type="term" value="F:diguanylate cyclase activity"/>
    <property type="evidence" value="ECO:0007669"/>
    <property type="project" value="UniProtKB-EC"/>
</dbReference>
<dbReference type="Proteomes" id="UP001320691">
    <property type="component" value="Unassembled WGS sequence"/>
</dbReference>
<proteinExistence type="predicted"/>
<dbReference type="InterPro" id="IPR029787">
    <property type="entry name" value="Nucleotide_cyclase"/>
</dbReference>
<dbReference type="SUPFAM" id="SSF55073">
    <property type="entry name" value="Nucleotide cyclase"/>
    <property type="match status" value="1"/>
</dbReference>
<keyword evidence="3" id="KW-1133">Transmembrane helix</keyword>
<accession>A0AAW5PFU5</accession>
<dbReference type="InterPro" id="IPR050469">
    <property type="entry name" value="Diguanylate_Cyclase"/>
</dbReference>
<dbReference type="EC" id="2.7.7.65" evidence="2"/>
<feature type="domain" description="GGDEF" evidence="4">
    <location>
        <begin position="408"/>
        <end position="544"/>
    </location>
</feature>
<feature type="transmembrane region" description="Helical" evidence="3">
    <location>
        <begin position="302"/>
        <end position="319"/>
    </location>
</feature>
<evidence type="ECO:0000256" key="3">
    <source>
        <dbReference type="SAM" id="Phobius"/>
    </source>
</evidence>
<dbReference type="Gene3D" id="3.30.70.270">
    <property type="match status" value="1"/>
</dbReference>
<dbReference type="PANTHER" id="PTHR45138:SF24">
    <property type="entry name" value="DIGUANYLATE CYCLASE DGCC-RELATED"/>
    <property type="match status" value="1"/>
</dbReference>
<dbReference type="SMART" id="SM00267">
    <property type="entry name" value="GGDEF"/>
    <property type="match status" value="1"/>
</dbReference>
<dbReference type="InterPro" id="IPR000160">
    <property type="entry name" value="GGDEF_dom"/>
</dbReference>
<dbReference type="EMBL" id="JANUEK010000001">
    <property type="protein sequence ID" value="MCS4278836.1"/>
    <property type="molecule type" value="Genomic_DNA"/>
</dbReference>